<gene>
    <name evidence="2" type="ORF">BDK51DRAFT_30730</name>
</gene>
<dbReference type="EMBL" id="KZ994925">
    <property type="protein sequence ID" value="RKO91745.1"/>
    <property type="molecule type" value="Genomic_DNA"/>
</dbReference>
<dbReference type="AlphaFoldDB" id="A0A4P9WIC0"/>
<proteinExistence type="predicted"/>
<feature type="region of interest" description="Disordered" evidence="1">
    <location>
        <begin position="1"/>
        <end position="35"/>
    </location>
</feature>
<evidence type="ECO:0000313" key="3">
    <source>
        <dbReference type="Proteomes" id="UP000269721"/>
    </source>
</evidence>
<reference evidence="3" key="1">
    <citation type="journal article" date="2018" name="Nat. Microbiol.">
        <title>Leveraging single-cell genomics to expand the fungal tree of life.</title>
        <authorList>
            <person name="Ahrendt S.R."/>
            <person name="Quandt C.A."/>
            <person name="Ciobanu D."/>
            <person name="Clum A."/>
            <person name="Salamov A."/>
            <person name="Andreopoulos B."/>
            <person name="Cheng J.F."/>
            <person name="Woyke T."/>
            <person name="Pelin A."/>
            <person name="Henrissat B."/>
            <person name="Reynolds N.K."/>
            <person name="Benny G.L."/>
            <person name="Smith M.E."/>
            <person name="James T.Y."/>
            <person name="Grigoriev I.V."/>
        </authorList>
    </citation>
    <scope>NUCLEOTIDE SEQUENCE [LARGE SCALE GENOMIC DNA]</scope>
</reference>
<keyword evidence="3" id="KW-1185">Reference proteome</keyword>
<dbReference type="Proteomes" id="UP000269721">
    <property type="component" value="Unassembled WGS sequence"/>
</dbReference>
<organism evidence="2 3">
    <name type="scientific">Blyttiomyces helicus</name>
    <dbReference type="NCBI Taxonomy" id="388810"/>
    <lineage>
        <taxon>Eukaryota</taxon>
        <taxon>Fungi</taxon>
        <taxon>Fungi incertae sedis</taxon>
        <taxon>Chytridiomycota</taxon>
        <taxon>Chytridiomycota incertae sedis</taxon>
        <taxon>Chytridiomycetes</taxon>
        <taxon>Chytridiomycetes incertae sedis</taxon>
        <taxon>Blyttiomyces</taxon>
    </lineage>
</organism>
<evidence type="ECO:0000256" key="1">
    <source>
        <dbReference type="SAM" id="MobiDB-lite"/>
    </source>
</evidence>
<evidence type="ECO:0000313" key="2">
    <source>
        <dbReference type="EMBL" id="RKO91745.1"/>
    </source>
</evidence>
<protein>
    <submittedName>
        <fullName evidence="2">Uncharacterized protein</fullName>
    </submittedName>
</protein>
<sequence length="534" mass="58720">MSIPENKMGCPPARKSAKRIPPKGGAPPFKNRDRKRYQVQSLTSEEDIFQADISDEELWMKFWAQSLGAPGEIDHEDRLDSAPTHVHCCCNSPSHGTLPRPPQHPLMSSVTRLAQTSGYSFPKSPKLSRQGGKVLEQVLFELLVAHTTRTLSHGESVALEVNVLEQVTDDKGQCHAISGHYLGPKQKRRAVLRADILNPSDPATIGILRAQLRSEGPCCELMYQSGAILELGDAGANWDSEIVGAESEQSDGWCLCSVIDVMGVHLRPEIGMVGTSNTAKEFSLCWTPTCALWTAHRCAAAACSTATRVVVWRNGDTLRGAHEGLQSINMGQGSHEKLCMDTYYIAYHAGQCHCVSVWHSRAANFFLVIDSMMKPRSHYIQAVVVFCYVLKNFVGMELPEHLAELADDVRSEDMAGTHPVPPGAEPAAFVQQVEAFEKKILLWEQYPQQPNGYNCGPMALAAYGWGDNLLLVDGREEGRGTWAGIWCPNTAWRSARPDLLVALAKAVHETVAVMQVLFSEEGCEDVVSGYDCYT</sequence>
<accession>A0A4P9WIC0</accession>
<name>A0A4P9WIC0_9FUNG</name>
<feature type="non-terminal residue" evidence="2">
    <location>
        <position position="534"/>
    </location>
</feature>